<evidence type="ECO:0000313" key="3">
    <source>
        <dbReference type="Proteomes" id="UP000184533"/>
    </source>
</evidence>
<reference evidence="2 3" key="1">
    <citation type="submission" date="2016-11" db="EMBL/GenBank/DDBJ databases">
        <authorList>
            <person name="Jaros S."/>
            <person name="Januszkiewicz K."/>
            <person name="Wedrychowicz H."/>
        </authorList>
    </citation>
    <scope>NUCLEOTIDE SEQUENCE [LARGE SCALE GENOMIC DNA]</scope>
    <source>
        <strain evidence="2 3">DSM 17137</strain>
    </source>
</reference>
<dbReference type="EMBL" id="FQVC01000006">
    <property type="protein sequence ID" value="SHF28665.1"/>
    <property type="molecule type" value="Genomic_DNA"/>
</dbReference>
<dbReference type="InterPro" id="IPR001303">
    <property type="entry name" value="Aldolase_II/adducin_N"/>
</dbReference>
<dbReference type="Pfam" id="PF00596">
    <property type="entry name" value="Aldolase_II"/>
    <property type="match status" value="1"/>
</dbReference>
<accession>A0A1M5AEU2</accession>
<evidence type="ECO:0000259" key="1">
    <source>
        <dbReference type="SMART" id="SM01007"/>
    </source>
</evidence>
<dbReference type="SMART" id="SM01007">
    <property type="entry name" value="Aldolase_II"/>
    <property type="match status" value="1"/>
</dbReference>
<proteinExistence type="predicted"/>
<dbReference type="AlphaFoldDB" id="A0A1M5AEU2"/>
<dbReference type="SUPFAM" id="SSF53639">
    <property type="entry name" value="AraD/HMP-PK domain-like"/>
    <property type="match status" value="2"/>
</dbReference>
<dbReference type="InterPro" id="IPR036409">
    <property type="entry name" value="Aldolase_II/adducin_N_sf"/>
</dbReference>
<gene>
    <name evidence="2" type="ORF">SAMN02745223_02218</name>
</gene>
<sequence>MIQSRWNEQEEIRLTTEARSDAERDLALRIYSARLIGEDPDLVLHGGGNSSVKLTVTGADGQPQDVIHIKGSGHDLATIGAEGMPAVYAAPLEEFRTLDRLSDLDMVAGLRRNLIDPAAPTPSIEALLHAYMPGRYVDHTHSTAALVIANQPDAAELAARIYGDQLTVVPYVMPGFELSIAADRVFRRAPAGSEGLFLVNHGLFTQGETARQSYLRMIDAVRAAETFLADCGIVVGPPEAHEPGYDAGAAPVRALLQDALAPNGLAHVQFCSTPSLRTYSALPDLAEVSARGTATPDHVIRTKPFPLILERGANKEKLTAALDDYAQRYRAYFDRNLALTDEPKTMLDPFPRTVLVPGLGAFGIGNTAVAAGIVVELAEQTARIILAAEALGRYHPLSEAELFQMEYWSLEQAKLKKG</sequence>
<name>A0A1M5AEU2_9HYPH</name>
<evidence type="ECO:0000313" key="2">
    <source>
        <dbReference type="EMBL" id="SHF28665.1"/>
    </source>
</evidence>
<dbReference type="Proteomes" id="UP000184533">
    <property type="component" value="Unassembled WGS sequence"/>
</dbReference>
<organism evidence="2 3">
    <name type="scientific">Devosia limi DSM 17137</name>
    <dbReference type="NCBI Taxonomy" id="1121477"/>
    <lineage>
        <taxon>Bacteria</taxon>
        <taxon>Pseudomonadati</taxon>
        <taxon>Pseudomonadota</taxon>
        <taxon>Alphaproteobacteria</taxon>
        <taxon>Hyphomicrobiales</taxon>
        <taxon>Devosiaceae</taxon>
        <taxon>Devosia</taxon>
    </lineage>
</organism>
<dbReference type="Gene3D" id="3.40.225.10">
    <property type="entry name" value="Class II aldolase/adducin N-terminal domain"/>
    <property type="match status" value="2"/>
</dbReference>
<protein>
    <submittedName>
        <fullName evidence="2">Rhamnose utilisation protein RhaD, predicted bifunctional aldolase and dehydrogenase</fullName>
    </submittedName>
</protein>
<feature type="domain" description="Class II aldolase/adducin N-terminal" evidence="1">
    <location>
        <begin position="28"/>
        <end position="228"/>
    </location>
</feature>